<sequence length="51" mass="5665">MTRSAGSIVSYVRLTHATESIVRFRIGEHGLINGTRVALKHKSPSRPLPHE</sequence>
<evidence type="ECO:0000313" key="2">
    <source>
        <dbReference type="Proteomes" id="UP001519460"/>
    </source>
</evidence>
<protein>
    <recommendedName>
        <fullName evidence="3">Translation initiation factor 1</fullName>
    </recommendedName>
</protein>
<gene>
    <name evidence="1" type="ORF">BaRGS_00028654</name>
</gene>
<accession>A0ABD0JYN0</accession>
<dbReference type="EMBL" id="JACVVK020000288">
    <property type="protein sequence ID" value="KAK7480094.1"/>
    <property type="molecule type" value="Genomic_DNA"/>
</dbReference>
<evidence type="ECO:0000313" key="1">
    <source>
        <dbReference type="EMBL" id="KAK7480094.1"/>
    </source>
</evidence>
<dbReference type="Proteomes" id="UP001519460">
    <property type="component" value="Unassembled WGS sequence"/>
</dbReference>
<organism evidence="1 2">
    <name type="scientific">Batillaria attramentaria</name>
    <dbReference type="NCBI Taxonomy" id="370345"/>
    <lineage>
        <taxon>Eukaryota</taxon>
        <taxon>Metazoa</taxon>
        <taxon>Spiralia</taxon>
        <taxon>Lophotrochozoa</taxon>
        <taxon>Mollusca</taxon>
        <taxon>Gastropoda</taxon>
        <taxon>Caenogastropoda</taxon>
        <taxon>Sorbeoconcha</taxon>
        <taxon>Cerithioidea</taxon>
        <taxon>Batillariidae</taxon>
        <taxon>Batillaria</taxon>
    </lineage>
</organism>
<keyword evidence="2" id="KW-1185">Reference proteome</keyword>
<name>A0ABD0JYN0_9CAEN</name>
<reference evidence="1 2" key="1">
    <citation type="journal article" date="2023" name="Sci. Data">
        <title>Genome assembly of the Korean intertidal mud-creeper Batillaria attramentaria.</title>
        <authorList>
            <person name="Patra A.K."/>
            <person name="Ho P.T."/>
            <person name="Jun S."/>
            <person name="Lee S.J."/>
            <person name="Kim Y."/>
            <person name="Won Y.J."/>
        </authorList>
    </citation>
    <scope>NUCLEOTIDE SEQUENCE [LARGE SCALE GENOMIC DNA]</scope>
    <source>
        <strain evidence="1">Wonlab-2016</strain>
    </source>
</reference>
<evidence type="ECO:0008006" key="3">
    <source>
        <dbReference type="Google" id="ProtNLM"/>
    </source>
</evidence>
<dbReference type="AlphaFoldDB" id="A0ABD0JYN0"/>
<proteinExistence type="predicted"/>
<feature type="non-terminal residue" evidence="1">
    <location>
        <position position="51"/>
    </location>
</feature>
<comment type="caution">
    <text evidence="1">The sequence shown here is derived from an EMBL/GenBank/DDBJ whole genome shotgun (WGS) entry which is preliminary data.</text>
</comment>